<evidence type="ECO:0000256" key="1">
    <source>
        <dbReference type="ARBA" id="ARBA00022741"/>
    </source>
</evidence>
<evidence type="ECO:0000256" key="3">
    <source>
        <dbReference type="SAM" id="MobiDB-lite"/>
    </source>
</evidence>
<feature type="region of interest" description="Disordered" evidence="3">
    <location>
        <begin position="575"/>
        <end position="610"/>
    </location>
</feature>
<dbReference type="FunFam" id="1.10.510.10:FF:000421">
    <property type="entry name" value="Serine/threonine-protein kinase PAK 6"/>
    <property type="match status" value="1"/>
</dbReference>
<dbReference type="GO" id="GO:0005737">
    <property type="term" value="C:cytoplasm"/>
    <property type="evidence" value="ECO:0007669"/>
    <property type="project" value="TreeGrafter"/>
</dbReference>
<dbReference type="InterPro" id="IPR011009">
    <property type="entry name" value="Kinase-like_dom_sf"/>
</dbReference>
<feature type="domain" description="Protein kinase" evidence="4">
    <location>
        <begin position="1"/>
        <end position="239"/>
    </location>
</feature>
<keyword evidence="2" id="KW-0067">ATP-binding</keyword>
<feature type="region of interest" description="Disordered" evidence="3">
    <location>
        <begin position="297"/>
        <end position="354"/>
    </location>
</feature>
<dbReference type="VEuPathDB" id="FungiDB:AMAG_00875"/>
<dbReference type="Proteomes" id="UP000054350">
    <property type="component" value="Unassembled WGS sequence"/>
</dbReference>
<evidence type="ECO:0000313" key="6">
    <source>
        <dbReference type="Proteomes" id="UP000054350"/>
    </source>
</evidence>
<dbReference type="Gene3D" id="1.10.510.10">
    <property type="entry name" value="Transferase(Phosphotransferase) domain 1"/>
    <property type="match status" value="1"/>
</dbReference>
<dbReference type="OMA" id="FMIRINT"/>
<dbReference type="EMBL" id="GG745328">
    <property type="protein sequence ID" value="KNE54932.1"/>
    <property type="molecule type" value="Genomic_DNA"/>
</dbReference>
<feature type="region of interest" description="Disordered" evidence="3">
    <location>
        <begin position="409"/>
        <end position="448"/>
    </location>
</feature>
<accession>A0A0L0RX13</accession>
<dbReference type="GO" id="GO:0004674">
    <property type="term" value="F:protein serine/threonine kinase activity"/>
    <property type="evidence" value="ECO:0007669"/>
    <property type="project" value="TreeGrafter"/>
</dbReference>
<evidence type="ECO:0000313" key="5">
    <source>
        <dbReference type="EMBL" id="KNE54932.1"/>
    </source>
</evidence>
<reference evidence="6" key="2">
    <citation type="submission" date="2009-11" db="EMBL/GenBank/DDBJ databases">
        <title>The Genome Sequence of Allomyces macrogynus strain ATCC 38327.</title>
        <authorList>
            <consortium name="The Broad Institute Genome Sequencing Platform"/>
            <person name="Russ C."/>
            <person name="Cuomo C."/>
            <person name="Shea T."/>
            <person name="Young S.K."/>
            <person name="Zeng Q."/>
            <person name="Koehrsen M."/>
            <person name="Haas B."/>
            <person name="Borodovsky M."/>
            <person name="Guigo R."/>
            <person name="Alvarado L."/>
            <person name="Berlin A."/>
            <person name="Borenstein D."/>
            <person name="Chen Z."/>
            <person name="Engels R."/>
            <person name="Freedman E."/>
            <person name="Gellesch M."/>
            <person name="Goldberg J."/>
            <person name="Griggs A."/>
            <person name="Gujja S."/>
            <person name="Heiman D."/>
            <person name="Hepburn T."/>
            <person name="Howarth C."/>
            <person name="Jen D."/>
            <person name="Larson L."/>
            <person name="Lewis B."/>
            <person name="Mehta T."/>
            <person name="Park D."/>
            <person name="Pearson M."/>
            <person name="Roberts A."/>
            <person name="Saif S."/>
            <person name="Shenoy N."/>
            <person name="Sisk P."/>
            <person name="Stolte C."/>
            <person name="Sykes S."/>
            <person name="Walk T."/>
            <person name="White J."/>
            <person name="Yandava C."/>
            <person name="Burger G."/>
            <person name="Gray M.W."/>
            <person name="Holland P.W.H."/>
            <person name="King N."/>
            <person name="Lang F.B.F."/>
            <person name="Roger A.J."/>
            <person name="Ruiz-Trillo I."/>
            <person name="Lander E."/>
            <person name="Nusbaum C."/>
        </authorList>
    </citation>
    <scope>NUCLEOTIDE SEQUENCE [LARGE SCALE GENOMIC DNA]</scope>
    <source>
        <strain evidence="6">ATCC 38327</strain>
    </source>
</reference>
<proteinExistence type="predicted"/>
<reference evidence="5 6" key="1">
    <citation type="submission" date="2009-11" db="EMBL/GenBank/DDBJ databases">
        <title>Annotation of Allomyces macrogynus ATCC 38327.</title>
        <authorList>
            <consortium name="The Broad Institute Genome Sequencing Platform"/>
            <person name="Russ C."/>
            <person name="Cuomo C."/>
            <person name="Burger G."/>
            <person name="Gray M.W."/>
            <person name="Holland P.W.H."/>
            <person name="King N."/>
            <person name="Lang F.B.F."/>
            <person name="Roger A.J."/>
            <person name="Ruiz-Trillo I."/>
            <person name="Young S.K."/>
            <person name="Zeng Q."/>
            <person name="Gargeya S."/>
            <person name="Fitzgerald M."/>
            <person name="Haas B."/>
            <person name="Abouelleil A."/>
            <person name="Alvarado L."/>
            <person name="Arachchi H.M."/>
            <person name="Berlin A."/>
            <person name="Chapman S.B."/>
            <person name="Gearin G."/>
            <person name="Goldberg J."/>
            <person name="Griggs A."/>
            <person name="Gujja S."/>
            <person name="Hansen M."/>
            <person name="Heiman D."/>
            <person name="Howarth C."/>
            <person name="Larimer J."/>
            <person name="Lui A."/>
            <person name="MacDonald P.J.P."/>
            <person name="McCowen C."/>
            <person name="Montmayeur A."/>
            <person name="Murphy C."/>
            <person name="Neiman D."/>
            <person name="Pearson M."/>
            <person name="Priest M."/>
            <person name="Roberts A."/>
            <person name="Saif S."/>
            <person name="Shea T."/>
            <person name="Sisk P."/>
            <person name="Stolte C."/>
            <person name="Sykes S."/>
            <person name="Wortman J."/>
            <person name="Nusbaum C."/>
            <person name="Birren B."/>
        </authorList>
    </citation>
    <scope>NUCLEOTIDE SEQUENCE [LARGE SCALE GENOMIC DNA]</scope>
    <source>
        <strain evidence="5 6">ATCC 38327</strain>
    </source>
</reference>
<dbReference type="SMART" id="SM00220">
    <property type="entry name" value="S_TKc"/>
    <property type="match status" value="1"/>
</dbReference>
<dbReference type="PROSITE" id="PS00108">
    <property type="entry name" value="PROTEIN_KINASE_ST"/>
    <property type="match status" value="1"/>
</dbReference>
<dbReference type="InterPro" id="IPR050629">
    <property type="entry name" value="STE20/SPS1-PAK"/>
</dbReference>
<dbReference type="eggNOG" id="KOG0201">
    <property type="taxonomic scope" value="Eukaryota"/>
</dbReference>
<feature type="compositionally biased region" description="Pro residues" evidence="3">
    <location>
        <begin position="598"/>
        <end position="608"/>
    </location>
</feature>
<dbReference type="SUPFAM" id="SSF56112">
    <property type="entry name" value="Protein kinase-like (PK-like)"/>
    <property type="match status" value="1"/>
</dbReference>
<evidence type="ECO:0000256" key="2">
    <source>
        <dbReference type="ARBA" id="ARBA00022840"/>
    </source>
</evidence>
<dbReference type="PANTHER" id="PTHR48012">
    <property type="entry name" value="STERILE20-LIKE KINASE, ISOFORM B-RELATED"/>
    <property type="match status" value="1"/>
</dbReference>
<dbReference type="STRING" id="578462.A0A0L0RX13"/>
<feature type="compositionally biased region" description="Basic and acidic residues" evidence="3">
    <location>
        <begin position="528"/>
        <end position="539"/>
    </location>
</feature>
<name>A0A0L0RX13_ALLM3</name>
<keyword evidence="5" id="KW-0808">Transferase</keyword>
<dbReference type="AlphaFoldDB" id="A0A0L0RX13"/>
<dbReference type="Pfam" id="PF00069">
    <property type="entry name" value="Pkinase"/>
    <property type="match status" value="1"/>
</dbReference>
<dbReference type="PROSITE" id="PS50011">
    <property type="entry name" value="PROTEIN_KINASE_DOM"/>
    <property type="match status" value="1"/>
</dbReference>
<dbReference type="GO" id="GO:0005524">
    <property type="term" value="F:ATP binding"/>
    <property type="evidence" value="ECO:0007669"/>
    <property type="project" value="UniProtKB-KW"/>
</dbReference>
<keyword evidence="1" id="KW-0547">Nucleotide-binding</keyword>
<feature type="region of interest" description="Disordered" evidence="3">
    <location>
        <begin position="677"/>
        <end position="716"/>
    </location>
</feature>
<feature type="region of interest" description="Disordered" evidence="3">
    <location>
        <begin position="471"/>
        <end position="552"/>
    </location>
</feature>
<sequence length="786" mass="85753">MADFMIRINTQTGETVAIKVLDLDSRGEEIDVIQREIFLLQRCDSEYITRYHGSYLQGTKLCVVMDFAQGGSLRDVMRSGTIEERHIVIIAREVVLALCYLHKTGIIHRDIKAANILLTEEGKVKLCDFGVAGQFSMNSLKRNSFVGTPYWMAPEVMKRAGYDYKADVWSLGITLIELATGGPPHAGKDPMKTVMLSNGKGIELNGNFSWAMREFVTSCLVDDPKLRPTAEDLFKSKWLKSAPKGTTLLKELVTRHEEWQRQQTVDTMSLKSCRSEDDMDSDKVSDMWNFDTVRSVAKPASPTPAPGPAPTSALAVPSPSGQSHAATLLSRKGHRRNQSSMFVPPPPIDTVRKPPQIPRSYSDSNTVYNPPLLRLFEPPSALSKETEVEAPSPISPNFTTSPSLPFIIDTSILSPNHSPPATPLHGSGDASPVGATKQRSSSFTSRLRMFSKSRAMDSRLYRPIHTISAAFKRDHHHAHKDSTSSSATGATEDFPPMRPRASTAPEIRGPDERNSGIRRLSFFLNFTTKDREGERDRPRNRSRRMSTSATLPVTVDEPSLLARVRSASMSTFFNRKSSDKDLSGGSDKGADVRAIVDLPPPPPPPPLQLSPIRSRNESEEKAMAADVAARKAAQMARDSDVAIYSETSSFVQVVNSSTSLLTPVASAVAPADLPPSPSYNSATVRAPSSRVASPTAVPPQPRADATAVTPVGKSPMKRPPLVIESLGDLACPPLVAHPDRYASATVTVEAVMDMEQQLAALVGQCCHWLDAAEQSIKRLASVGQVE</sequence>
<dbReference type="InterPro" id="IPR008271">
    <property type="entry name" value="Ser/Thr_kinase_AS"/>
</dbReference>
<keyword evidence="5" id="KW-0418">Kinase</keyword>
<gene>
    <name evidence="5" type="ORF">AMAG_00875</name>
</gene>
<protein>
    <submittedName>
        <fullName evidence="5">STE/STE20/YSK protein kinase</fullName>
    </submittedName>
</protein>
<organism evidence="5 6">
    <name type="scientific">Allomyces macrogynus (strain ATCC 38327)</name>
    <name type="common">Allomyces javanicus var. macrogynus</name>
    <dbReference type="NCBI Taxonomy" id="578462"/>
    <lineage>
        <taxon>Eukaryota</taxon>
        <taxon>Fungi</taxon>
        <taxon>Fungi incertae sedis</taxon>
        <taxon>Blastocladiomycota</taxon>
        <taxon>Blastocladiomycetes</taxon>
        <taxon>Blastocladiales</taxon>
        <taxon>Blastocladiaceae</taxon>
        <taxon>Allomyces</taxon>
    </lineage>
</organism>
<keyword evidence="6" id="KW-1185">Reference proteome</keyword>
<dbReference type="OrthoDB" id="248923at2759"/>
<dbReference type="PANTHER" id="PTHR48012:SF21">
    <property type="entry name" value="PH DOMAIN-CONTAINING PROTEIN"/>
    <property type="match status" value="1"/>
</dbReference>
<evidence type="ECO:0000259" key="4">
    <source>
        <dbReference type="PROSITE" id="PS50011"/>
    </source>
</evidence>
<dbReference type="InterPro" id="IPR000719">
    <property type="entry name" value="Prot_kinase_dom"/>
</dbReference>